<dbReference type="AlphaFoldDB" id="A0A645GRZ4"/>
<comment type="caution">
    <text evidence="1">The sequence shown here is derived from an EMBL/GenBank/DDBJ whole genome shotgun (WGS) entry which is preliminary data.</text>
</comment>
<name>A0A645GRZ4_9ZZZZ</name>
<reference evidence="1" key="1">
    <citation type="submission" date="2019-08" db="EMBL/GenBank/DDBJ databases">
        <authorList>
            <person name="Kucharzyk K."/>
            <person name="Murdoch R.W."/>
            <person name="Higgins S."/>
            <person name="Loffler F."/>
        </authorList>
    </citation>
    <scope>NUCLEOTIDE SEQUENCE</scope>
</reference>
<proteinExistence type="predicted"/>
<dbReference type="EMBL" id="VSSQ01080472">
    <property type="protein sequence ID" value="MPN29667.1"/>
    <property type="molecule type" value="Genomic_DNA"/>
</dbReference>
<gene>
    <name evidence="1" type="ORF">SDC9_177120</name>
</gene>
<organism evidence="1">
    <name type="scientific">bioreactor metagenome</name>
    <dbReference type="NCBI Taxonomy" id="1076179"/>
    <lineage>
        <taxon>unclassified sequences</taxon>
        <taxon>metagenomes</taxon>
        <taxon>ecological metagenomes</taxon>
    </lineage>
</organism>
<sequence>MEKLVTPLGVIRIYNDGIELEYNAIKLCNDSILFPDIDSRYKIEVEYKADNSSHLISCIIDKIDSKKTEVYSESGERLECQAFYQENIKLSIGIECDTGYFDTGERIGNYDYDSSYLNNGIGYSILPNTKSHTFLFGIAWINECNDENDLQTWFGADPTIMQIKKYSDTYN</sequence>
<protein>
    <submittedName>
        <fullName evidence="1">Uncharacterized protein</fullName>
    </submittedName>
</protein>
<evidence type="ECO:0000313" key="1">
    <source>
        <dbReference type="EMBL" id="MPN29667.1"/>
    </source>
</evidence>
<accession>A0A645GRZ4</accession>